<proteinExistence type="predicted"/>
<protein>
    <submittedName>
        <fullName evidence="2">Uncharacterized protein</fullName>
    </submittedName>
</protein>
<keyword evidence="3" id="KW-1185">Reference proteome</keyword>
<reference evidence="2" key="1">
    <citation type="submission" date="2023-05" db="EMBL/GenBank/DDBJ databases">
        <authorList>
            <person name="Stuckert A."/>
        </authorList>
    </citation>
    <scope>NUCLEOTIDE SEQUENCE</scope>
</reference>
<dbReference type="PANTHER" id="PTHR21963:SF1">
    <property type="entry name" value="SPERM-ASSOCIATED ANTIGEN 17"/>
    <property type="match status" value="1"/>
</dbReference>
<evidence type="ECO:0000313" key="3">
    <source>
        <dbReference type="Proteomes" id="UP001162483"/>
    </source>
</evidence>
<dbReference type="PANTHER" id="PTHR21963">
    <property type="entry name" value="PF6"/>
    <property type="match status" value="1"/>
</dbReference>
<sequence length="96" mass="11036">MKCTHGPYRKPFWPPSADSSAWCPGTRFCSRSTSWATPRSRNPRTPPPPYHEVTEAAKSLLDSGENLPLPLIAKLLKFQFLNIKQRDQQRREAEQK</sequence>
<accession>A0ABN9GUG3</accession>
<feature type="region of interest" description="Disordered" evidence="1">
    <location>
        <begin position="31"/>
        <end position="51"/>
    </location>
</feature>
<organism evidence="2 3">
    <name type="scientific">Staurois parvus</name>
    <dbReference type="NCBI Taxonomy" id="386267"/>
    <lineage>
        <taxon>Eukaryota</taxon>
        <taxon>Metazoa</taxon>
        <taxon>Chordata</taxon>
        <taxon>Craniata</taxon>
        <taxon>Vertebrata</taxon>
        <taxon>Euteleostomi</taxon>
        <taxon>Amphibia</taxon>
        <taxon>Batrachia</taxon>
        <taxon>Anura</taxon>
        <taxon>Neobatrachia</taxon>
        <taxon>Ranoidea</taxon>
        <taxon>Ranidae</taxon>
        <taxon>Staurois</taxon>
    </lineage>
</organism>
<evidence type="ECO:0000313" key="2">
    <source>
        <dbReference type="EMBL" id="CAI9613107.1"/>
    </source>
</evidence>
<dbReference type="InterPro" id="IPR026173">
    <property type="entry name" value="SPAG17"/>
</dbReference>
<feature type="non-terminal residue" evidence="2">
    <location>
        <position position="96"/>
    </location>
</feature>
<dbReference type="Proteomes" id="UP001162483">
    <property type="component" value="Unassembled WGS sequence"/>
</dbReference>
<comment type="caution">
    <text evidence="2">The sequence shown here is derived from an EMBL/GenBank/DDBJ whole genome shotgun (WGS) entry which is preliminary data.</text>
</comment>
<name>A0ABN9GUG3_9NEOB</name>
<evidence type="ECO:0000256" key="1">
    <source>
        <dbReference type="SAM" id="MobiDB-lite"/>
    </source>
</evidence>
<gene>
    <name evidence="2" type="ORF">SPARVUS_LOCUS14835856</name>
</gene>
<dbReference type="EMBL" id="CATNWA010019423">
    <property type="protein sequence ID" value="CAI9613107.1"/>
    <property type="molecule type" value="Genomic_DNA"/>
</dbReference>